<evidence type="ECO:0000313" key="3">
    <source>
        <dbReference type="EMBL" id="CAJ1375128.1"/>
    </source>
</evidence>
<dbReference type="AlphaFoldDB" id="A0AA36HTM1"/>
<reference evidence="3" key="1">
    <citation type="submission" date="2023-08" db="EMBL/GenBank/DDBJ databases">
        <authorList>
            <person name="Chen Y."/>
            <person name="Shah S."/>
            <person name="Dougan E. K."/>
            <person name="Thang M."/>
            <person name="Chan C."/>
        </authorList>
    </citation>
    <scope>NUCLEOTIDE SEQUENCE</scope>
</reference>
<feature type="transmembrane region" description="Helical" evidence="2">
    <location>
        <begin position="95"/>
        <end position="115"/>
    </location>
</feature>
<keyword evidence="2" id="KW-0472">Membrane</keyword>
<evidence type="ECO:0000313" key="4">
    <source>
        <dbReference type="Proteomes" id="UP001178507"/>
    </source>
</evidence>
<sequence length="356" mass="39208">MASGSAQAPMYQPGYGQQPAWDQQQYAGQQQYAQQYNPQYGAQSYQGYPQAQVEMTGTMDDKQRKKEQKLAEAQARCERVRKQQKIQDKKDSQNLLILMAFSTIGLGSLLGMTIVGPSWGSKEFTGLGVGMVYMRTSLFKLDLHISCDKSLILEQKACEKLVAKHFEGEFDLHAAQGNACSLNPSACDVLSRTYLASFPLFLAIGLAVLSSFAGAFCLFTYSKAEADPALRSWSVVFILATPAIATGGIVAWAILMPDLGEIPTSWTMLVGSLAPGLTHSETRDFQFGWTFFAACLIDFAMMILGMIFICMFKASDDEETVALQKEKDRAFADALEEQRDNRMPDDYGSLDAGKQA</sequence>
<name>A0AA36HTM1_9DINO</name>
<dbReference type="Proteomes" id="UP001178507">
    <property type="component" value="Unassembled WGS sequence"/>
</dbReference>
<feature type="region of interest" description="Disordered" evidence="1">
    <location>
        <begin position="334"/>
        <end position="356"/>
    </location>
</feature>
<feature type="transmembrane region" description="Helical" evidence="2">
    <location>
        <begin position="200"/>
        <end position="221"/>
    </location>
</feature>
<feature type="region of interest" description="Disordered" evidence="1">
    <location>
        <begin position="1"/>
        <end position="28"/>
    </location>
</feature>
<comment type="caution">
    <text evidence="3">The sequence shown here is derived from an EMBL/GenBank/DDBJ whole genome shotgun (WGS) entry which is preliminary data.</text>
</comment>
<feature type="transmembrane region" description="Helical" evidence="2">
    <location>
        <begin position="233"/>
        <end position="255"/>
    </location>
</feature>
<evidence type="ECO:0000256" key="1">
    <source>
        <dbReference type="SAM" id="MobiDB-lite"/>
    </source>
</evidence>
<proteinExistence type="predicted"/>
<feature type="compositionally biased region" description="Basic and acidic residues" evidence="1">
    <location>
        <begin position="334"/>
        <end position="345"/>
    </location>
</feature>
<protein>
    <submittedName>
        <fullName evidence="3">Uncharacterized protein</fullName>
    </submittedName>
</protein>
<dbReference type="EMBL" id="CAUJNA010000302">
    <property type="protein sequence ID" value="CAJ1375128.1"/>
    <property type="molecule type" value="Genomic_DNA"/>
</dbReference>
<accession>A0AA36HTM1</accession>
<keyword evidence="2" id="KW-1133">Transmembrane helix</keyword>
<feature type="transmembrane region" description="Helical" evidence="2">
    <location>
        <begin position="287"/>
        <end position="312"/>
    </location>
</feature>
<organism evidence="3 4">
    <name type="scientific">Effrenium voratum</name>
    <dbReference type="NCBI Taxonomy" id="2562239"/>
    <lineage>
        <taxon>Eukaryota</taxon>
        <taxon>Sar</taxon>
        <taxon>Alveolata</taxon>
        <taxon>Dinophyceae</taxon>
        <taxon>Suessiales</taxon>
        <taxon>Symbiodiniaceae</taxon>
        <taxon>Effrenium</taxon>
    </lineage>
</organism>
<gene>
    <name evidence="3" type="ORF">EVOR1521_LOCUS4488</name>
</gene>
<keyword evidence="4" id="KW-1185">Reference proteome</keyword>
<evidence type="ECO:0000256" key="2">
    <source>
        <dbReference type="SAM" id="Phobius"/>
    </source>
</evidence>
<feature type="compositionally biased region" description="Low complexity" evidence="1">
    <location>
        <begin position="14"/>
        <end position="28"/>
    </location>
</feature>
<keyword evidence="2" id="KW-0812">Transmembrane</keyword>